<dbReference type="Pfam" id="PF00176">
    <property type="entry name" value="SNF2-rel_dom"/>
    <property type="match status" value="1"/>
</dbReference>
<reference evidence="4 5" key="1">
    <citation type="submission" date="2016-08" db="EMBL/GenBank/DDBJ databases">
        <title>Novel Firmicute Genomes.</title>
        <authorList>
            <person name="Poppleton D.I."/>
            <person name="Gribaldo S."/>
        </authorList>
    </citation>
    <scope>NUCLEOTIDE SEQUENCE [LARGE SCALE GENOMIC DNA]</scope>
    <source>
        <strain evidence="4 5">RAOx-1</strain>
    </source>
</reference>
<dbReference type="Proteomes" id="UP000284219">
    <property type="component" value="Unassembled WGS sequence"/>
</dbReference>
<dbReference type="Gene3D" id="3.40.50.10810">
    <property type="entry name" value="Tandem AAA-ATPase domain"/>
    <property type="match status" value="1"/>
</dbReference>
<dbReference type="Pfam" id="PF00271">
    <property type="entry name" value="Helicase_C"/>
    <property type="match status" value="1"/>
</dbReference>
<keyword evidence="1" id="KW-0378">Hydrolase</keyword>
<dbReference type="FunFam" id="3.40.50.300:FF:000533">
    <property type="entry name" value="Helicase, Snf2 family"/>
    <property type="match status" value="1"/>
</dbReference>
<evidence type="ECO:0000313" key="5">
    <source>
        <dbReference type="Proteomes" id="UP000284219"/>
    </source>
</evidence>
<dbReference type="InterPro" id="IPR001650">
    <property type="entry name" value="Helicase_C-like"/>
</dbReference>
<dbReference type="InterPro" id="IPR014001">
    <property type="entry name" value="Helicase_ATP-bd"/>
</dbReference>
<dbReference type="AlphaFoldDB" id="A0A419SQQ8"/>
<feature type="domain" description="Helicase ATP-binding" evidence="2">
    <location>
        <begin position="478"/>
        <end position="641"/>
    </location>
</feature>
<dbReference type="SMART" id="SM00490">
    <property type="entry name" value="HELICc"/>
    <property type="match status" value="1"/>
</dbReference>
<dbReference type="Pfam" id="PF12419">
    <property type="entry name" value="DUF3670"/>
    <property type="match status" value="1"/>
</dbReference>
<organism evidence="4 5">
    <name type="scientific">Ammoniphilus oxalaticus</name>
    <dbReference type="NCBI Taxonomy" id="66863"/>
    <lineage>
        <taxon>Bacteria</taxon>
        <taxon>Bacillati</taxon>
        <taxon>Bacillota</taxon>
        <taxon>Bacilli</taxon>
        <taxon>Bacillales</taxon>
        <taxon>Paenibacillaceae</taxon>
        <taxon>Aneurinibacillus group</taxon>
        <taxon>Ammoniphilus</taxon>
    </lineage>
</organism>
<dbReference type="PANTHER" id="PTHR10799">
    <property type="entry name" value="SNF2/RAD54 HELICASE FAMILY"/>
    <property type="match status" value="1"/>
</dbReference>
<dbReference type="SUPFAM" id="SSF52540">
    <property type="entry name" value="P-loop containing nucleoside triphosphate hydrolases"/>
    <property type="match status" value="2"/>
</dbReference>
<keyword evidence="5" id="KW-1185">Reference proteome</keyword>
<dbReference type="SMART" id="SM00487">
    <property type="entry name" value="DEXDc"/>
    <property type="match status" value="1"/>
</dbReference>
<dbReference type="InterPro" id="IPR038718">
    <property type="entry name" value="SNF2-like_sf"/>
</dbReference>
<dbReference type="PROSITE" id="PS51192">
    <property type="entry name" value="HELICASE_ATP_BIND_1"/>
    <property type="match status" value="1"/>
</dbReference>
<evidence type="ECO:0000259" key="3">
    <source>
        <dbReference type="PROSITE" id="PS51194"/>
    </source>
</evidence>
<protein>
    <recommendedName>
        <fullName evidence="6">ATP-dependent helicase</fullName>
    </recommendedName>
</protein>
<evidence type="ECO:0008006" key="6">
    <source>
        <dbReference type="Google" id="ProtNLM"/>
    </source>
</evidence>
<evidence type="ECO:0000313" key="4">
    <source>
        <dbReference type="EMBL" id="RKD26737.1"/>
    </source>
</evidence>
<sequence length="939" mass="108633">MQLFGTYTTTRIKEDVVFCLWSVDEQTATPSSLPPQLIERFEDFGTVDQQQIWIQRARLAEAFLEINAWQSELSSELDFWRRLFHWSTSLAAEGRFQPGLVKSGDLFFSKWVTDWSAVSVMEQLEEWFQEGIRLVGDGQLVRSFTEDIVDSYVRFIINTKFSLKRSQLGKLLQFKAFYLHEDWIQRLCAEYDEPGVGKRWQELYEAYQDWRGDSEPQFESVGRFCLRLEPTLASTSWQLRFYWMEPSGNLLEWTRLSGYRPLYMNALAEVMERFPRLFQAASTLPIYCELNTEQAYRFFRETAPVLRREGHAVFVPQSMQRPPSIPYRLEVSLDANEQSGQTELGLESLVAFDFRLSLGDQVVDEAELTRWMEASLPLVEMNGEWIVLDQSGLKNSLEWLDQVKKKRHLSLRDAFHLYALNGDSDLLPISIQNLNTTGWINECFQWLEQGGQVEEYPIPVSFQGQLRPYQRVGMSWLIQLRKWNMGACLADDMGLGKTIQFLSYLAYCKEQGWLDHPFLLICPTSVLGNWQKEIQRFIPDLSVMVHHGPTRAAGDVFREQATKVDIVLTTYSLAQRDHASFSLLLWDGIVLDEAQHIKNSSTLQSKAIRGFNARHRITLTGTPMENRLEELWSIFEFLNPGFLGSKTNFRRQFAQPIEKLGDKERMTSLKRLVRPFLLRRSKSDPSVIRDLPEKIETKEYCPLTTEQAALYARLVNELLDKEKNIQGFARKGLILSSILRLKQICNHPALLDQGASGSRSGKLNRLIEMVTEMLDDQDHILIFTQFTKMGHLLQRKLQEEFKLTIPFLHGGVPAQQREGLIDQFQEKGSSPILILSLKAGGVGLNLTRANRVIHFDRWWNPAVENQATDRAFRIGQTRTVHVHKLICLGTIEEKIDRMIERKQDLVQDVIGSGENWITELGSDELRDLLTLHHQLIEDF</sequence>
<gene>
    <name evidence="4" type="ORF">BEP19_16175</name>
</gene>
<proteinExistence type="predicted"/>
<accession>A0A419SQQ8</accession>
<dbReference type="RefSeq" id="WP_170145208.1">
    <property type="nucleotide sequence ID" value="NZ_MCHY01000002.1"/>
</dbReference>
<dbReference type="InterPro" id="IPR049730">
    <property type="entry name" value="SNF2/RAD54-like_C"/>
</dbReference>
<evidence type="ECO:0000256" key="1">
    <source>
        <dbReference type="ARBA" id="ARBA00022801"/>
    </source>
</evidence>
<evidence type="ECO:0000259" key="2">
    <source>
        <dbReference type="PROSITE" id="PS51192"/>
    </source>
</evidence>
<name>A0A419SQQ8_9BACL</name>
<dbReference type="InterPro" id="IPR022138">
    <property type="entry name" value="DUF3670"/>
</dbReference>
<dbReference type="Gene3D" id="3.40.50.300">
    <property type="entry name" value="P-loop containing nucleotide triphosphate hydrolases"/>
    <property type="match status" value="1"/>
</dbReference>
<dbReference type="PROSITE" id="PS51194">
    <property type="entry name" value="HELICASE_CTER"/>
    <property type="match status" value="1"/>
</dbReference>
<comment type="caution">
    <text evidence="4">The sequence shown here is derived from an EMBL/GenBank/DDBJ whole genome shotgun (WGS) entry which is preliminary data.</text>
</comment>
<dbReference type="CDD" id="cd18012">
    <property type="entry name" value="DEXQc_arch_SWI2_SNF2"/>
    <property type="match status" value="1"/>
</dbReference>
<dbReference type="EMBL" id="MCHY01000002">
    <property type="protein sequence ID" value="RKD26737.1"/>
    <property type="molecule type" value="Genomic_DNA"/>
</dbReference>
<feature type="domain" description="Helicase C-terminal" evidence="3">
    <location>
        <begin position="762"/>
        <end position="921"/>
    </location>
</feature>
<dbReference type="InterPro" id="IPR027417">
    <property type="entry name" value="P-loop_NTPase"/>
</dbReference>
<dbReference type="InterPro" id="IPR000330">
    <property type="entry name" value="SNF2_N"/>
</dbReference>
<dbReference type="GO" id="GO:0005524">
    <property type="term" value="F:ATP binding"/>
    <property type="evidence" value="ECO:0007669"/>
    <property type="project" value="InterPro"/>
</dbReference>
<dbReference type="CDD" id="cd18793">
    <property type="entry name" value="SF2_C_SNF"/>
    <property type="match status" value="1"/>
</dbReference>
<dbReference type="GO" id="GO:0016787">
    <property type="term" value="F:hydrolase activity"/>
    <property type="evidence" value="ECO:0007669"/>
    <property type="project" value="UniProtKB-KW"/>
</dbReference>